<gene>
    <name evidence="7" type="ORF">BpHYR1_003147</name>
</gene>
<evidence type="ECO:0000313" key="7">
    <source>
        <dbReference type="EMBL" id="RNA08344.1"/>
    </source>
</evidence>
<keyword evidence="2" id="KW-0963">Cytoplasm</keyword>
<name>A0A3M7QB04_BRAPC</name>
<dbReference type="AlphaFoldDB" id="A0A3M7QB04"/>
<reference evidence="7 8" key="1">
    <citation type="journal article" date="2018" name="Sci. Rep.">
        <title>Genomic signatures of local adaptation to the degree of environmental predictability in rotifers.</title>
        <authorList>
            <person name="Franch-Gras L."/>
            <person name="Hahn C."/>
            <person name="Garcia-Roger E.M."/>
            <person name="Carmona M.J."/>
            <person name="Serra M."/>
            <person name="Gomez A."/>
        </authorList>
    </citation>
    <scope>NUCLEOTIDE SEQUENCE [LARGE SCALE GENOMIC DNA]</scope>
    <source>
        <strain evidence="7">HYR1</strain>
    </source>
</reference>
<feature type="compositionally biased region" description="Basic and acidic residues" evidence="6">
    <location>
        <begin position="11"/>
        <end position="20"/>
    </location>
</feature>
<dbReference type="EMBL" id="REGN01006777">
    <property type="protein sequence ID" value="RNA08344.1"/>
    <property type="molecule type" value="Genomic_DNA"/>
</dbReference>
<evidence type="ECO:0000256" key="5">
    <source>
        <dbReference type="SAM" id="Coils"/>
    </source>
</evidence>
<accession>A0A3M7QB04</accession>
<keyword evidence="8" id="KW-1185">Reference proteome</keyword>
<evidence type="ECO:0000256" key="6">
    <source>
        <dbReference type="SAM" id="MobiDB-lite"/>
    </source>
</evidence>
<evidence type="ECO:0000256" key="2">
    <source>
        <dbReference type="ARBA" id="ARBA00022490"/>
    </source>
</evidence>
<keyword evidence="5" id="KW-0175">Coiled coil</keyword>
<dbReference type="GO" id="GO:0005814">
    <property type="term" value="C:centriole"/>
    <property type="evidence" value="ECO:0007669"/>
    <property type="project" value="UniProtKB-SubCell"/>
</dbReference>
<evidence type="ECO:0000256" key="4">
    <source>
        <dbReference type="ARBA" id="ARBA00038123"/>
    </source>
</evidence>
<comment type="subcellular location">
    <subcellularLocation>
        <location evidence="1">Cytoplasm</location>
        <location evidence="1">Cytoskeleton</location>
        <location evidence="1">Microtubule organizing center</location>
        <location evidence="1">Centrosome</location>
        <location evidence="1">Centriole</location>
    </subcellularLocation>
</comment>
<comment type="caution">
    <text evidence="7">The sequence shown here is derived from an EMBL/GenBank/DDBJ whole genome shotgun (WGS) entry which is preliminary data.</text>
</comment>
<dbReference type="STRING" id="10195.A0A3M7QB04"/>
<protein>
    <submittedName>
        <fullName evidence="7">Uncharacterized protein</fullName>
    </submittedName>
</protein>
<keyword evidence="3" id="KW-0206">Cytoskeleton</keyword>
<dbReference type="PANTHER" id="PTHR20544:SF0">
    <property type="entry name" value="NUCLEOPROTEIN TPR_MLP1 DOMAIN-CONTAINING PROTEIN"/>
    <property type="match status" value="1"/>
</dbReference>
<dbReference type="OrthoDB" id="10254663at2759"/>
<evidence type="ECO:0000256" key="1">
    <source>
        <dbReference type="ARBA" id="ARBA00004114"/>
    </source>
</evidence>
<evidence type="ECO:0000256" key="3">
    <source>
        <dbReference type="ARBA" id="ARBA00023212"/>
    </source>
</evidence>
<dbReference type="InterPro" id="IPR051877">
    <property type="entry name" value="Centriole_BasalBody_StrucProt"/>
</dbReference>
<feature type="region of interest" description="Disordered" evidence="6">
    <location>
        <begin position="1"/>
        <end position="20"/>
    </location>
</feature>
<dbReference type="PANTHER" id="PTHR20544">
    <property type="entry name" value="CENTROSOMAL PROTEIN CEP135"/>
    <property type="match status" value="1"/>
</dbReference>
<feature type="coiled-coil region" evidence="5">
    <location>
        <begin position="393"/>
        <end position="420"/>
    </location>
</feature>
<evidence type="ECO:0000313" key="8">
    <source>
        <dbReference type="Proteomes" id="UP000276133"/>
    </source>
</evidence>
<comment type="similarity">
    <text evidence="4">Belongs to the CEP135/TSGA10 family.</text>
</comment>
<feature type="non-terminal residue" evidence="7">
    <location>
        <position position="450"/>
    </location>
</feature>
<proteinExistence type="inferred from homology"/>
<dbReference type="Proteomes" id="UP000276133">
    <property type="component" value="Unassembled WGS sequence"/>
</dbReference>
<sequence>MMRQPFQEIGNRVDKNDSERESFRLRQEVLMLTDLNGKFNSEISRLKMVITQIDNEKDQLLNTIDEKTVENVKLRKDVTNCTQMNENLNEQLAQMNAMINKASSQLETMSNELNTLKINSEYLKMENSQLKQTMDSHFNDARQLQDDLLTVTRENQVLHAELEKHNSDKTSLREQIQEYMHEVSKLHDVISNNDTESQNLKSQIVQMTNELNGIQHELSQSENQRFGLKMELQIKSLDAKRLRDKVESVEREFCKKVSECQEYEVKMSVSARNLQRSEDQLKKVKIEMKELMRDMVNFRDLNTRLEQVKDDVSRQLTKKDIDYDTLRNKFEDISAENELLKSHLNGERSMVKQLEELIASNREKDYKAQLNNHKSVSEVKLLKDRIALGEQKIHVLNKEIDRFKTKVAELEAENEILKRQLYNFKFDTVVKILKMENDDSSNSSACSQAS</sequence>
<dbReference type="Gene3D" id="1.10.287.1490">
    <property type="match status" value="2"/>
</dbReference>
<organism evidence="7 8">
    <name type="scientific">Brachionus plicatilis</name>
    <name type="common">Marine rotifer</name>
    <name type="synonym">Brachionus muelleri</name>
    <dbReference type="NCBI Taxonomy" id="10195"/>
    <lineage>
        <taxon>Eukaryota</taxon>
        <taxon>Metazoa</taxon>
        <taxon>Spiralia</taxon>
        <taxon>Gnathifera</taxon>
        <taxon>Rotifera</taxon>
        <taxon>Eurotatoria</taxon>
        <taxon>Monogononta</taxon>
        <taxon>Pseudotrocha</taxon>
        <taxon>Ploima</taxon>
        <taxon>Brachionidae</taxon>
        <taxon>Brachionus</taxon>
    </lineage>
</organism>
<feature type="coiled-coil region" evidence="5">
    <location>
        <begin position="50"/>
        <end position="308"/>
    </location>
</feature>